<evidence type="ECO:0000313" key="5">
    <source>
        <dbReference type="Proteomes" id="UP000220133"/>
    </source>
</evidence>
<evidence type="ECO:0000259" key="3">
    <source>
        <dbReference type="Pfam" id="PF16344"/>
    </source>
</evidence>
<dbReference type="AlphaFoldDB" id="A0A291QUK2"/>
<dbReference type="PIRSF" id="PIRSF018266">
    <property type="entry name" value="FecR"/>
    <property type="match status" value="1"/>
</dbReference>
<proteinExistence type="predicted"/>
<dbReference type="Pfam" id="PF04773">
    <property type="entry name" value="FecR"/>
    <property type="match status" value="1"/>
</dbReference>
<evidence type="ECO:0000313" key="4">
    <source>
        <dbReference type="EMBL" id="ATL47615.1"/>
    </source>
</evidence>
<evidence type="ECO:0000259" key="2">
    <source>
        <dbReference type="Pfam" id="PF04773"/>
    </source>
</evidence>
<evidence type="ECO:0008006" key="6">
    <source>
        <dbReference type="Google" id="ProtNLM"/>
    </source>
</evidence>
<dbReference type="OrthoDB" id="645173at2"/>
<dbReference type="InterPro" id="IPR012373">
    <property type="entry name" value="Ferrdict_sens_TM"/>
</dbReference>
<keyword evidence="1" id="KW-0812">Transmembrane</keyword>
<sequence length="338" mass="38310">MDIDQIKQILERYKQGKCSVEEREVIEQWFDSINRNANAIIEDDFLQEQLDEVQDRLQEQIHPRQLKSIRSSRWRWLSVAAVLILSLGVIYSLYTNKASTHQGLADAGHPKLNKIVKDGFVEITTARGASERIVLSDGSTISLNASSKLRYPVDFGPSARNIFLDEGEAFFKVATDQKRPFTVFSGELSTTALGTSFNIRAYPHEHKITVALLTGKVKVDQKNVQQENAGQVILLPSELLSFDRNSLQMVKSNFSQPDEIVGWKHGYLVFKDASLGEIITEIENRYDVKVINESGKEDWSYTGSFKDESLQDVIETICLTKNIDYMIKNDTIILTSKN</sequence>
<feature type="domain" description="FecR protein" evidence="2">
    <location>
        <begin position="122"/>
        <end position="218"/>
    </location>
</feature>
<dbReference type="Proteomes" id="UP000220133">
    <property type="component" value="Chromosome"/>
</dbReference>
<organism evidence="4 5">
    <name type="scientific">Chitinophaga caeni</name>
    <dbReference type="NCBI Taxonomy" id="2029983"/>
    <lineage>
        <taxon>Bacteria</taxon>
        <taxon>Pseudomonadati</taxon>
        <taxon>Bacteroidota</taxon>
        <taxon>Chitinophagia</taxon>
        <taxon>Chitinophagales</taxon>
        <taxon>Chitinophagaceae</taxon>
        <taxon>Chitinophaga</taxon>
    </lineage>
</organism>
<dbReference type="PANTHER" id="PTHR30273">
    <property type="entry name" value="PERIPLASMIC SIGNAL SENSOR AND SIGMA FACTOR ACTIVATOR FECR-RELATED"/>
    <property type="match status" value="1"/>
</dbReference>
<dbReference type="Gene3D" id="3.55.50.30">
    <property type="match status" value="1"/>
</dbReference>
<dbReference type="PANTHER" id="PTHR30273:SF2">
    <property type="entry name" value="PROTEIN FECR"/>
    <property type="match status" value="1"/>
</dbReference>
<protein>
    <recommendedName>
        <fullName evidence="6">FecR family protein</fullName>
    </recommendedName>
</protein>
<accession>A0A291QUK2</accession>
<keyword evidence="1" id="KW-0472">Membrane</keyword>
<evidence type="ECO:0000256" key="1">
    <source>
        <dbReference type="SAM" id="Phobius"/>
    </source>
</evidence>
<dbReference type="InterPro" id="IPR006860">
    <property type="entry name" value="FecR"/>
</dbReference>
<reference evidence="4 5" key="1">
    <citation type="submission" date="2017-10" db="EMBL/GenBank/DDBJ databases">
        <title>Paenichitinophaga pekingensis gen. nov., sp. nov., isolated from activated sludge.</title>
        <authorList>
            <person name="Jin D."/>
            <person name="Kong X."/>
            <person name="Deng Y."/>
            <person name="Bai Z."/>
        </authorList>
    </citation>
    <scope>NUCLEOTIDE SEQUENCE [LARGE SCALE GENOMIC DNA]</scope>
    <source>
        <strain evidence="4 5">13</strain>
    </source>
</reference>
<keyword evidence="1" id="KW-1133">Transmembrane helix</keyword>
<dbReference type="Gene3D" id="2.60.120.1440">
    <property type="match status" value="1"/>
</dbReference>
<dbReference type="GO" id="GO:0016989">
    <property type="term" value="F:sigma factor antagonist activity"/>
    <property type="evidence" value="ECO:0007669"/>
    <property type="project" value="TreeGrafter"/>
</dbReference>
<gene>
    <name evidence="4" type="ORF">COR50_10805</name>
</gene>
<keyword evidence="5" id="KW-1185">Reference proteome</keyword>
<feature type="transmembrane region" description="Helical" evidence="1">
    <location>
        <begin position="74"/>
        <end position="94"/>
    </location>
</feature>
<dbReference type="InterPro" id="IPR032508">
    <property type="entry name" value="FecR_C"/>
</dbReference>
<dbReference type="KEGG" id="cbae:COR50_10805"/>
<feature type="domain" description="Protein FecR C-terminal" evidence="3">
    <location>
        <begin position="267"/>
        <end position="334"/>
    </location>
</feature>
<dbReference type="EMBL" id="CP023777">
    <property type="protein sequence ID" value="ATL47615.1"/>
    <property type="molecule type" value="Genomic_DNA"/>
</dbReference>
<dbReference type="Pfam" id="PF16344">
    <property type="entry name" value="FecR_C"/>
    <property type="match status" value="1"/>
</dbReference>
<name>A0A291QUK2_9BACT</name>
<dbReference type="RefSeq" id="WP_098193992.1">
    <property type="nucleotide sequence ID" value="NZ_CP023777.1"/>
</dbReference>